<accession>A0A290WZK3</accession>
<proteinExistence type="predicted"/>
<dbReference type="Proteomes" id="UP000218437">
    <property type="component" value="Chromosome"/>
</dbReference>
<dbReference type="EMBL" id="CP023422">
    <property type="protein sequence ID" value="ATD62304.1"/>
    <property type="molecule type" value="Genomic_DNA"/>
</dbReference>
<dbReference type="KEGG" id="jsv:CNX70_20765"/>
<evidence type="ECO:0000313" key="1">
    <source>
        <dbReference type="EMBL" id="ATD62304.1"/>
    </source>
</evidence>
<name>A0A290WZK3_9BURK</name>
<reference evidence="1 2" key="1">
    <citation type="submission" date="2017-09" db="EMBL/GenBank/DDBJ databases">
        <title>Complete genome sequence of Janthinobacterium svalbardensis PAMC 27463.</title>
        <authorList>
            <person name="Cho Y.-J."/>
            <person name="Cho A."/>
            <person name="Kim O.-S."/>
            <person name="Lee J.-I."/>
        </authorList>
    </citation>
    <scope>NUCLEOTIDE SEQUENCE [LARGE SCALE GENOMIC DNA]</scope>
    <source>
        <strain evidence="1 2">PAMC 27463</strain>
    </source>
</reference>
<dbReference type="AlphaFoldDB" id="A0A290WZK3"/>
<gene>
    <name evidence="1" type="ORF">CNX70_20765</name>
</gene>
<protein>
    <submittedName>
        <fullName evidence="1">Uncharacterized protein</fullName>
    </submittedName>
</protein>
<evidence type="ECO:0000313" key="2">
    <source>
        <dbReference type="Proteomes" id="UP000218437"/>
    </source>
</evidence>
<organism evidence="1 2">
    <name type="scientific">Janthinobacterium svalbardensis</name>
    <dbReference type="NCBI Taxonomy" id="368607"/>
    <lineage>
        <taxon>Bacteria</taxon>
        <taxon>Pseudomonadati</taxon>
        <taxon>Pseudomonadota</taxon>
        <taxon>Betaproteobacteria</taxon>
        <taxon>Burkholderiales</taxon>
        <taxon>Oxalobacteraceae</taxon>
        <taxon>Janthinobacterium</taxon>
    </lineage>
</organism>
<keyword evidence="2" id="KW-1185">Reference proteome</keyword>
<sequence length="105" mass="11732">MQGGGMARDTYAYRHVAVESRAINGRVEIRPVPGQAFSPELAVQCSRRLVDLQRYPLGSRFLLFAKLTDRLGGTPFLYAYHGDADAPMTPSDVTKFLGEFRRGRI</sequence>